<protein>
    <submittedName>
        <fullName evidence="2">WYL domain-containing protein</fullName>
    </submittedName>
</protein>
<gene>
    <name evidence="2" type="ORF">G6N73_35280</name>
</gene>
<dbReference type="PANTHER" id="PTHR34580">
    <property type="match status" value="1"/>
</dbReference>
<sequence>MAERADAKLAAAARSALARIGGVLPRHLSERLESQHLIVGPAAEAADQKNDLSLFRGAIRAERKLRIAYQDADAEKTERTIWPFQIGFFESVRLLSAWCESRNGIRHFRTDRILNVEELGERYPKRRHELVKIWRELEGVTDKRS</sequence>
<name>A0A6G4WQ26_9HYPH</name>
<dbReference type="EMBL" id="JAAKZF010000209">
    <property type="protein sequence ID" value="NGO56157.1"/>
    <property type="molecule type" value="Genomic_DNA"/>
</dbReference>
<dbReference type="PANTHER" id="PTHR34580:SF3">
    <property type="entry name" value="PROTEIN PAFB"/>
    <property type="match status" value="1"/>
</dbReference>
<evidence type="ECO:0000259" key="1">
    <source>
        <dbReference type="Pfam" id="PF13280"/>
    </source>
</evidence>
<feature type="domain" description="WYL" evidence="1">
    <location>
        <begin position="53"/>
        <end position="117"/>
    </location>
</feature>
<dbReference type="Pfam" id="PF13280">
    <property type="entry name" value="WYL"/>
    <property type="match status" value="1"/>
</dbReference>
<dbReference type="Proteomes" id="UP001642900">
    <property type="component" value="Unassembled WGS sequence"/>
</dbReference>
<dbReference type="InterPro" id="IPR051534">
    <property type="entry name" value="CBASS_pafABC_assoc_protein"/>
</dbReference>
<evidence type="ECO:0000313" key="3">
    <source>
        <dbReference type="Proteomes" id="UP001642900"/>
    </source>
</evidence>
<dbReference type="InterPro" id="IPR026881">
    <property type="entry name" value="WYL_dom"/>
</dbReference>
<accession>A0A6G4WQ26</accession>
<reference evidence="2 3" key="1">
    <citation type="submission" date="2020-02" db="EMBL/GenBank/DDBJ databases">
        <title>Genome sequence of strain CCNWXJ40-4.</title>
        <authorList>
            <person name="Gao J."/>
            <person name="Sun J."/>
        </authorList>
    </citation>
    <scope>NUCLEOTIDE SEQUENCE [LARGE SCALE GENOMIC DNA]</scope>
    <source>
        <strain evidence="2 3">CCNWXJ 40-4</strain>
    </source>
</reference>
<evidence type="ECO:0000313" key="2">
    <source>
        <dbReference type="EMBL" id="NGO56157.1"/>
    </source>
</evidence>
<proteinExistence type="predicted"/>
<organism evidence="2 3">
    <name type="scientific">Allomesorhizobium camelthorni</name>
    <dbReference type="NCBI Taxonomy" id="475069"/>
    <lineage>
        <taxon>Bacteria</taxon>
        <taxon>Pseudomonadati</taxon>
        <taxon>Pseudomonadota</taxon>
        <taxon>Alphaproteobacteria</taxon>
        <taxon>Hyphomicrobiales</taxon>
        <taxon>Phyllobacteriaceae</taxon>
        <taxon>Allomesorhizobium</taxon>
    </lineage>
</organism>
<comment type="caution">
    <text evidence="2">The sequence shown here is derived from an EMBL/GenBank/DDBJ whole genome shotgun (WGS) entry which is preliminary data.</text>
</comment>
<keyword evidence="3" id="KW-1185">Reference proteome</keyword>
<dbReference type="AlphaFoldDB" id="A0A6G4WQ26"/>
<dbReference type="PROSITE" id="PS52050">
    <property type="entry name" value="WYL"/>
    <property type="match status" value="1"/>
</dbReference>
<dbReference type="RefSeq" id="WP_165034480.1">
    <property type="nucleotide sequence ID" value="NZ_JAAKZF010000209.1"/>
</dbReference>